<dbReference type="OrthoDB" id="6372248at2"/>
<feature type="transmembrane region" description="Helical" evidence="1">
    <location>
        <begin position="283"/>
        <end position="303"/>
    </location>
</feature>
<keyword evidence="3" id="KW-1185">Reference proteome</keyword>
<evidence type="ECO:0000313" key="3">
    <source>
        <dbReference type="Proteomes" id="UP000000393"/>
    </source>
</evidence>
<keyword evidence="1" id="KW-1133">Transmembrane helix</keyword>
<dbReference type="InterPro" id="IPR010266">
    <property type="entry name" value="NnrS"/>
</dbReference>
<evidence type="ECO:0000256" key="1">
    <source>
        <dbReference type="SAM" id="Phobius"/>
    </source>
</evidence>
<dbReference type="HOGENOM" id="CLU_041785_2_0_6"/>
<keyword evidence="1" id="KW-0812">Transmembrane</keyword>
<dbReference type="AlphaFoldDB" id="D8K6I2"/>
<gene>
    <name evidence="2" type="ordered locus">Nwat_1626</name>
</gene>
<sequence>MSQGKSKPLSVDLFFFPVAAALAVVAMPVWMAMLQGWISPPGPYWHGHEMLLGYAFAVVSGYLITRVSAVTVGLLFFSWLVARLAAFGFMGEGLPAALPGLIFAGLVAYFTASPFLRAAKKFENRVFGPLFIGIGICELIYQLGASKVVPGAEPFALLVAVDLFALLLLLMGGRVIAPAVAGHFHRRGEVLAARVQPRLERMAILCMLGMIILDMIPGAAPAGGIFALGASAVTAIRAWRWRLWRVLDTPHLWALGLGYLWLVPGLGLKGWAQLTGSLSLDWALHGVTVGALGTLTLVVMARTRLQRSRQGLEDFRDIGAAALGVSLAAILRLGAPLADGEYMFLLLWGSAIAWSVAFSLLLRRLILIHRKGPEGARKRREY</sequence>
<feature type="transmembrane region" description="Helical" evidence="1">
    <location>
        <begin position="155"/>
        <end position="177"/>
    </location>
</feature>
<proteinExistence type="predicted"/>
<dbReference type="RefSeq" id="WP_013220601.1">
    <property type="nucleotide sequence ID" value="NC_014315.1"/>
</dbReference>
<dbReference type="KEGG" id="nwa:Nwat_1626"/>
<feature type="transmembrane region" description="Helical" evidence="1">
    <location>
        <begin position="315"/>
        <end position="335"/>
    </location>
</feature>
<keyword evidence="1" id="KW-0472">Membrane</keyword>
<accession>D8K6I2</accession>
<dbReference type="eggNOG" id="COG3213">
    <property type="taxonomic scope" value="Bacteria"/>
</dbReference>
<feature type="transmembrane region" description="Helical" evidence="1">
    <location>
        <begin position="45"/>
        <end position="65"/>
    </location>
</feature>
<dbReference type="EMBL" id="CP002086">
    <property type="protein sequence ID" value="ADJ28509.1"/>
    <property type="molecule type" value="Genomic_DNA"/>
</dbReference>
<reference evidence="2 3" key="1">
    <citation type="submission" date="2010-06" db="EMBL/GenBank/DDBJ databases">
        <title>Complete sequence of chromosome of Nitrosococcus watsoni C-113.</title>
        <authorList>
            <consortium name="US DOE Joint Genome Institute"/>
            <person name="Lucas S."/>
            <person name="Copeland A."/>
            <person name="Lapidus A."/>
            <person name="Cheng J.-F."/>
            <person name="Bruce D."/>
            <person name="Goodwin L."/>
            <person name="Pitluck S."/>
            <person name="Malfatti S.A."/>
            <person name="Chain P.S.G."/>
            <person name="Land M."/>
            <person name="Hauser L."/>
            <person name="Kyrpides N."/>
            <person name="Ivanova N."/>
            <person name="Cambell M.A."/>
            <person name="Heidelberg J.F."/>
            <person name="Klotz M.G."/>
            <person name="Woyke T."/>
        </authorList>
    </citation>
    <scope>NUCLEOTIDE SEQUENCE [LARGE SCALE GENOMIC DNA]</scope>
    <source>
        <strain evidence="2 3">C-113</strain>
    </source>
</reference>
<dbReference type="STRING" id="105559.Nwat_1626"/>
<feature type="transmembrane region" description="Helical" evidence="1">
    <location>
        <begin position="126"/>
        <end position="143"/>
    </location>
</feature>
<evidence type="ECO:0000313" key="2">
    <source>
        <dbReference type="EMBL" id="ADJ28509.1"/>
    </source>
</evidence>
<feature type="transmembrane region" description="Helical" evidence="1">
    <location>
        <begin position="96"/>
        <end position="119"/>
    </location>
</feature>
<protein>
    <submittedName>
        <fullName evidence="2">NnrS family protein</fullName>
    </submittedName>
</protein>
<feature type="transmembrane region" description="Helical" evidence="1">
    <location>
        <begin position="341"/>
        <end position="362"/>
    </location>
</feature>
<organism evidence="2 3">
    <name type="scientific">Nitrosococcus watsoni (strain C-113)</name>
    <dbReference type="NCBI Taxonomy" id="105559"/>
    <lineage>
        <taxon>Bacteria</taxon>
        <taxon>Pseudomonadati</taxon>
        <taxon>Pseudomonadota</taxon>
        <taxon>Gammaproteobacteria</taxon>
        <taxon>Chromatiales</taxon>
        <taxon>Chromatiaceae</taxon>
        <taxon>Nitrosococcus</taxon>
    </lineage>
</organism>
<feature type="transmembrane region" description="Helical" evidence="1">
    <location>
        <begin position="252"/>
        <end position="271"/>
    </location>
</feature>
<dbReference type="Pfam" id="PF05940">
    <property type="entry name" value="NnrS"/>
    <property type="match status" value="1"/>
</dbReference>
<dbReference type="Proteomes" id="UP000000393">
    <property type="component" value="Chromosome"/>
</dbReference>
<feature type="transmembrane region" description="Helical" evidence="1">
    <location>
        <begin position="12"/>
        <end position="33"/>
    </location>
</feature>
<name>D8K6I2_NITWC</name>